<dbReference type="RefSeq" id="WP_167236199.1">
    <property type="nucleotide sequence ID" value="NZ_WHJF01000012.1"/>
</dbReference>
<dbReference type="EMBL" id="WHJF01000012">
    <property type="protein sequence ID" value="NHZ61976.1"/>
    <property type="molecule type" value="Genomic_DNA"/>
</dbReference>
<gene>
    <name evidence="1" type="ORF">F1735_06610</name>
</gene>
<organism evidence="1 2">
    <name type="scientific">Massilia genomosp. 1</name>
    <dbReference type="NCBI Taxonomy" id="2609280"/>
    <lineage>
        <taxon>Bacteria</taxon>
        <taxon>Pseudomonadati</taxon>
        <taxon>Pseudomonadota</taxon>
        <taxon>Betaproteobacteria</taxon>
        <taxon>Burkholderiales</taxon>
        <taxon>Oxalobacteraceae</taxon>
        <taxon>Telluria group</taxon>
        <taxon>Massilia</taxon>
    </lineage>
</organism>
<keyword evidence="2" id="KW-1185">Reference proteome</keyword>
<reference evidence="1 2" key="1">
    <citation type="submission" date="2019-10" db="EMBL/GenBank/DDBJ databases">
        <title>Taxonomy of Antarctic Massilia spp.: description of Massilia rubra sp. nov., Massilia aquatica sp. nov., Massilia mucilaginosa sp. nov., Massilia frigida sp. nov. isolated from streams, lakes and regoliths.</title>
        <authorList>
            <person name="Holochova P."/>
            <person name="Sedlacek I."/>
            <person name="Kralova S."/>
            <person name="Maslanova I."/>
            <person name="Busse H.-J."/>
            <person name="Stankova E."/>
            <person name="Vrbovska V."/>
            <person name="Kovarovic V."/>
            <person name="Bartak M."/>
            <person name="Svec P."/>
            <person name="Pantucek R."/>
        </authorList>
    </citation>
    <scope>NUCLEOTIDE SEQUENCE [LARGE SCALE GENOMIC DNA]</scope>
    <source>
        <strain evidence="1 2">CCM 8694</strain>
    </source>
</reference>
<dbReference type="Proteomes" id="UP000610594">
    <property type="component" value="Unassembled WGS sequence"/>
</dbReference>
<name>A0ABX0MI10_9BURK</name>
<evidence type="ECO:0000313" key="2">
    <source>
        <dbReference type="Proteomes" id="UP000610594"/>
    </source>
</evidence>
<protein>
    <recommendedName>
        <fullName evidence="3">HEAT repeat domain-containing protein</fullName>
    </recommendedName>
</protein>
<evidence type="ECO:0000313" key="1">
    <source>
        <dbReference type="EMBL" id="NHZ61976.1"/>
    </source>
</evidence>
<evidence type="ECO:0008006" key="3">
    <source>
        <dbReference type="Google" id="ProtNLM"/>
    </source>
</evidence>
<sequence>MDKSQHTLLDTIRANLSERHQLAGIDADSLKTTILGEMQTDISSDEDNWMSLDGMIGCIADEHVKADILNNLLMMPGHYHHQEITRKIQNLGHPSSIPCIRTMLESGFDTLQYTCSDDDVIAKWFSHALADIGTPASIALIREFASSPNEGIASEMRYRLEQLGIS</sequence>
<accession>A0ABX0MI10</accession>
<comment type="caution">
    <text evidence="1">The sequence shown here is derived from an EMBL/GenBank/DDBJ whole genome shotgun (WGS) entry which is preliminary data.</text>
</comment>
<proteinExistence type="predicted"/>